<dbReference type="PANTHER" id="PTHR33121:SF79">
    <property type="entry name" value="CYCLIC DI-GMP PHOSPHODIESTERASE PDED-RELATED"/>
    <property type="match status" value="1"/>
</dbReference>
<dbReference type="EC" id="3.1.4.52" evidence="2"/>
<dbReference type="GO" id="GO:0005886">
    <property type="term" value="C:plasma membrane"/>
    <property type="evidence" value="ECO:0007669"/>
    <property type="project" value="UniProtKB-SubCell"/>
</dbReference>
<dbReference type="CDD" id="cd01948">
    <property type="entry name" value="EAL"/>
    <property type="match status" value="1"/>
</dbReference>
<dbReference type="Pfam" id="PF00563">
    <property type="entry name" value="EAL"/>
    <property type="match status" value="1"/>
</dbReference>
<dbReference type="OrthoDB" id="1673646at2"/>
<dbReference type="GO" id="GO:0071111">
    <property type="term" value="F:cyclic-guanylate-specific phosphodiesterase activity"/>
    <property type="evidence" value="ECO:0007669"/>
    <property type="project" value="UniProtKB-EC"/>
</dbReference>
<organism evidence="12 13">
    <name type="scientific">Aliikangiella coralliicola</name>
    <dbReference type="NCBI Taxonomy" id="2592383"/>
    <lineage>
        <taxon>Bacteria</taxon>
        <taxon>Pseudomonadati</taxon>
        <taxon>Pseudomonadota</taxon>
        <taxon>Gammaproteobacteria</taxon>
        <taxon>Oceanospirillales</taxon>
        <taxon>Pleioneaceae</taxon>
        <taxon>Aliikangiella</taxon>
    </lineage>
</organism>
<gene>
    <name evidence="12" type="ORF">FLL46_00900</name>
</gene>
<accession>A0A545UJ31</accession>
<comment type="catalytic activity">
    <reaction evidence="9">
        <text>3',3'-c-di-GMP + H2O = 5'-phosphoguanylyl(3'-&gt;5')guanosine + H(+)</text>
        <dbReference type="Rhea" id="RHEA:24902"/>
        <dbReference type="ChEBI" id="CHEBI:15377"/>
        <dbReference type="ChEBI" id="CHEBI:15378"/>
        <dbReference type="ChEBI" id="CHEBI:58754"/>
        <dbReference type="ChEBI" id="CHEBI:58805"/>
        <dbReference type="EC" id="3.1.4.52"/>
    </reaction>
</comment>
<keyword evidence="6" id="KW-0378">Hydrolase</keyword>
<dbReference type="Proteomes" id="UP000315439">
    <property type="component" value="Unassembled WGS sequence"/>
</dbReference>
<comment type="subcellular location">
    <subcellularLocation>
        <location evidence="1">Cell membrane</location>
        <topology evidence="1">Multi-pass membrane protein</topology>
    </subcellularLocation>
</comment>
<feature type="domain" description="EAL" evidence="11">
    <location>
        <begin position="262"/>
        <end position="510"/>
    </location>
</feature>
<keyword evidence="4" id="KW-0973">c-di-GMP</keyword>
<evidence type="ECO:0000256" key="6">
    <source>
        <dbReference type="ARBA" id="ARBA00022801"/>
    </source>
</evidence>
<protein>
    <recommendedName>
        <fullName evidence="2">cyclic-guanylate-specific phosphodiesterase</fullName>
        <ecNumber evidence="2">3.1.4.52</ecNumber>
    </recommendedName>
</protein>
<evidence type="ECO:0000256" key="7">
    <source>
        <dbReference type="ARBA" id="ARBA00022989"/>
    </source>
</evidence>
<proteinExistence type="predicted"/>
<sequence length="524" mass="59600">MSTTRDTIIAAATGVSIGMILLLISAGLISFHEHKYQSQIVNQITKFQYQVVQDVGEALTTLNALKVKTCDTKTLSAMQHALFTSRFLKQIGFSQNNQLICTTSQGLLAEPISLKTQPTFDTFRGPKIWVDETLPWIDKTVPVLIAQMGHFNVVVDRTYTSIFDIPESNWQAVHRIKGNVSHVYGQKNIFENLSGDNFQQKVSWERHYSQYCLAKLGYCGAVSRTTRQILSEHYRLTSILLLLVCAISYITRGCAARFIRSRRRSISRVKQGIGKKSYYNVFQPIVNLCNEQIIGCEVLSRFKDSKGEIYPNEFIPMIKKLNLTWPFTLHMYQSALKQLSRYELPAGFKIGFNIFPEDLDQEKMHQLYAISAPYISRFNINLELIEDEVLNTADAKAILTDLRNLGFSVSIDDFGTGYSNLSHLNRLSSDFLKIDRSFIYDIESTSLGSILVPQIHTMAKKVGMRCIAEGIENRAQLEQLKSIGVEFGQGWYFGKPAILNQFIKTVKEKQNQWIAQPRRILNIA</sequence>
<dbReference type="PANTHER" id="PTHR33121">
    <property type="entry name" value="CYCLIC DI-GMP PHOSPHODIESTERASE PDEF"/>
    <property type="match status" value="1"/>
</dbReference>
<dbReference type="SUPFAM" id="SSF141868">
    <property type="entry name" value="EAL domain-like"/>
    <property type="match status" value="1"/>
</dbReference>
<evidence type="ECO:0000313" key="13">
    <source>
        <dbReference type="Proteomes" id="UP000315439"/>
    </source>
</evidence>
<comment type="caution">
    <text evidence="12">The sequence shown here is derived from an EMBL/GenBank/DDBJ whole genome shotgun (WGS) entry which is preliminary data.</text>
</comment>
<dbReference type="SMART" id="SM00052">
    <property type="entry name" value="EAL"/>
    <property type="match status" value="1"/>
</dbReference>
<keyword evidence="5 10" id="KW-0812">Transmembrane</keyword>
<dbReference type="AlphaFoldDB" id="A0A545UJ31"/>
<reference evidence="12 13" key="1">
    <citation type="submission" date="2019-07" db="EMBL/GenBank/DDBJ databases">
        <title>Draft genome for Aliikangiella sp. M105.</title>
        <authorList>
            <person name="Wang G."/>
        </authorList>
    </citation>
    <scope>NUCLEOTIDE SEQUENCE [LARGE SCALE GENOMIC DNA]</scope>
    <source>
        <strain evidence="12 13">M105</strain>
    </source>
</reference>
<evidence type="ECO:0000256" key="1">
    <source>
        <dbReference type="ARBA" id="ARBA00004651"/>
    </source>
</evidence>
<keyword evidence="8 10" id="KW-0472">Membrane</keyword>
<keyword evidence="3" id="KW-1003">Cell membrane</keyword>
<evidence type="ECO:0000256" key="2">
    <source>
        <dbReference type="ARBA" id="ARBA00012282"/>
    </source>
</evidence>
<evidence type="ECO:0000256" key="8">
    <source>
        <dbReference type="ARBA" id="ARBA00023136"/>
    </source>
</evidence>
<dbReference type="RefSeq" id="WP_142891534.1">
    <property type="nucleotide sequence ID" value="NZ_ML660160.1"/>
</dbReference>
<dbReference type="InterPro" id="IPR001633">
    <property type="entry name" value="EAL_dom"/>
</dbReference>
<dbReference type="PROSITE" id="PS50883">
    <property type="entry name" value="EAL"/>
    <property type="match status" value="1"/>
</dbReference>
<feature type="transmembrane region" description="Helical" evidence="10">
    <location>
        <begin position="7"/>
        <end position="31"/>
    </location>
</feature>
<dbReference type="InterPro" id="IPR024744">
    <property type="entry name" value="CSS-motif_dom"/>
</dbReference>
<dbReference type="Gene3D" id="3.20.20.450">
    <property type="entry name" value="EAL domain"/>
    <property type="match status" value="1"/>
</dbReference>
<evidence type="ECO:0000313" key="12">
    <source>
        <dbReference type="EMBL" id="TQV89470.1"/>
    </source>
</evidence>
<dbReference type="Pfam" id="PF12792">
    <property type="entry name" value="CSS-motif"/>
    <property type="match status" value="1"/>
</dbReference>
<evidence type="ECO:0000256" key="3">
    <source>
        <dbReference type="ARBA" id="ARBA00022475"/>
    </source>
</evidence>
<dbReference type="EMBL" id="VIKS01000001">
    <property type="protein sequence ID" value="TQV89470.1"/>
    <property type="molecule type" value="Genomic_DNA"/>
</dbReference>
<keyword evidence="13" id="KW-1185">Reference proteome</keyword>
<evidence type="ECO:0000256" key="10">
    <source>
        <dbReference type="SAM" id="Phobius"/>
    </source>
</evidence>
<evidence type="ECO:0000256" key="5">
    <source>
        <dbReference type="ARBA" id="ARBA00022692"/>
    </source>
</evidence>
<evidence type="ECO:0000259" key="11">
    <source>
        <dbReference type="PROSITE" id="PS50883"/>
    </source>
</evidence>
<evidence type="ECO:0000256" key="9">
    <source>
        <dbReference type="ARBA" id="ARBA00034290"/>
    </source>
</evidence>
<name>A0A545UJ31_9GAMM</name>
<dbReference type="InterPro" id="IPR050706">
    <property type="entry name" value="Cyclic-di-GMP_PDE-like"/>
</dbReference>
<keyword evidence="7 10" id="KW-1133">Transmembrane helix</keyword>
<evidence type="ECO:0000256" key="4">
    <source>
        <dbReference type="ARBA" id="ARBA00022636"/>
    </source>
</evidence>
<dbReference type="InterPro" id="IPR035919">
    <property type="entry name" value="EAL_sf"/>
</dbReference>